<evidence type="ECO:0000313" key="2">
    <source>
        <dbReference type="Proteomes" id="UP000299102"/>
    </source>
</evidence>
<organism evidence="1 2">
    <name type="scientific">Eumeta variegata</name>
    <name type="common">Bagworm moth</name>
    <name type="synonym">Eumeta japonica</name>
    <dbReference type="NCBI Taxonomy" id="151549"/>
    <lineage>
        <taxon>Eukaryota</taxon>
        <taxon>Metazoa</taxon>
        <taxon>Ecdysozoa</taxon>
        <taxon>Arthropoda</taxon>
        <taxon>Hexapoda</taxon>
        <taxon>Insecta</taxon>
        <taxon>Pterygota</taxon>
        <taxon>Neoptera</taxon>
        <taxon>Endopterygota</taxon>
        <taxon>Lepidoptera</taxon>
        <taxon>Glossata</taxon>
        <taxon>Ditrysia</taxon>
        <taxon>Tineoidea</taxon>
        <taxon>Psychidae</taxon>
        <taxon>Oiketicinae</taxon>
        <taxon>Eumeta</taxon>
    </lineage>
</organism>
<gene>
    <name evidence="1" type="ORF">EVAR_52006_1</name>
</gene>
<dbReference type="Proteomes" id="UP000299102">
    <property type="component" value="Unassembled WGS sequence"/>
</dbReference>
<sequence>MFKRPQTKVLDVNFNLTPPRIPEKKKRGTRTLLWGERYTLIGDATSPCSGRQTGYKWCCVTGRQTLGLSRARMVDPSCLLTFFTFPTEFLNEQTCGKLVKLEMIKDLRFQAFKTSKTRLSGRDRYSIPTRFAKLLANNSKSPKALASKALATADKSATKRIRDDGDVPT</sequence>
<protein>
    <submittedName>
        <fullName evidence="1">Uncharacterized protein</fullName>
    </submittedName>
</protein>
<dbReference type="AlphaFoldDB" id="A0A4C1Y2N8"/>
<dbReference type="EMBL" id="BGZK01001029">
    <property type="protein sequence ID" value="GBP69072.1"/>
    <property type="molecule type" value="Genomic_DNA"/>
</dbReference>
<evidence type="ECO:0000313" key="1">
    <source>
        <dbReference type="EMBL" id="GBP69072.1"/>
    </source>
</evidence>
<comment type="caution">
    <text evidence="1">The sequence shown here is derived from an EMBL/GenBank/DDBJ whole genome shotgun (WGS) entry which is preliminary data.</text>
</comment>
<proteinExistence type="predicted"/>
<accession>A0A4C1Y2N8</accession>
<keyword evidence="2" id="KW-1185">Reference proteome</keyword>
<name>A0A4C1Y2N8_EUMVA</name>
<reference evidence="1 2" key="1">
    <citation type="journal article" date="2019" name="Commun. Biol.">
        <title>The bagworm genome reveals a unique fibroin gene that provides high tensile strength.</title>
        <authorList>
            <person name="Kono N."/>
            <person name="Nakamura H."/>
            <person name="Ohtoshi R."/>
            <person name="Tomita M."/>
            <person name="Numata K."/>
            <person name="Arakawa K."/>
        </authorList>
    </citation>
    <scope>NUCLEOTIDE SEQUENCE [LARGE SCALE GENOMIC DNA]</scope>
</reference>